<dbReference type="Ensembl" id="ENSMALT00000018622.1">
    <property type="protein sequence ID" value="ENSMALP00000018271.1"/>
    <property type="gene ID" value="ENSMALG00000012735.1"/>
</dbReference>
<dbReference type="InterPro" id="IPR011990">
    <property type="entry name" value="TPR-like_helical_dom_sf"/>
</dbReference>
<sequence>MEATEGEESLDEQAVAEPVSSGHQRASMKPIWALLEEAAQIKSEGNAFYREKNIRSAIGHYHRALLILRSLDSKMMTSVKGFGPETPALTPEQETLLRNTQVDCYNNIAACLLQKQSVDYARVLEYSLRVLQWRPGDVKALYRAGVATLEMGDAETAKKYLIQACREQPNDANVRKYLQKVEEKLNQELQKTKAMYRGMFSPSLKSSSTEGISQTKTTGEGVYHSAQSKPPLERDCIQPQPNGEC</sequence>
<dbReference type="InterPro" id="IPR039663">
    <property type="entry name" value="AIP/AIPL1/TTC9"/>
</dbReference>
<dbReference type="Proteomes" id="UP000261600">
    <property type="component" value="Unplaced"/>
</dbReference>
<keyword evidence="1" id="KW-0677">Repeat</keyword>
<dbReference type="AlphaFoldDB" id="A0A3Q3QR89"/>
<feature type="compositionally biased region" description="Polar residues" evidence="6">
    <location>
        <begin position="203"/>
        <end position="218"/>
    </location>
</feature>
<dbReference type="SMART" id="SM00028">
    <property type="entry name" value="TPR"/>
    <property type="match status" value="2"/>
</dbReference>
<evidence type="ECO:0000313" key="7">
    <source>
        <dbReference type="Ensembl" id="ENSMALP00000018271.1"/>
    </source>
</evidence>
<feature type="compositionally biased region" description="Acidic residues" evidence="6">
    <location>
        <begin position="1"/>
        <end position="11"/>
    </location>
</feature>
<dbReference type="PROSITE" id="PS50005">
    <property type="entry name" value="TPR"/>
    <property type="match status" value="1"/>
</dbReference>
<reference evidence="7" key="1">
    <citation type="submission" date="2025-08" db="UniProtKB">
        <authorList>
            <consortium name="Ensembl"/>
        </authorList>
    </citation>
    <scope>IDENTIFICATION</scope>
</reference>
<name>A0A3Q3QR89_MONAL</name>
<accession>A0A3Q3QR89</accession>
<dbReference type="InterPro" id="IPR019734">
    <property type="entry name" value="TPR_rpt"/>
</dbReference>
<keyword evidence="8" id="KW-1185">Reference proteome</keyword>
<evidence type="ECO:0000256" key="4">
    <source>
        <dbReference type="ARBA" id="ARBA00040624"/>
    </source>
</evidence>
<dbReference type="Gene3D" id="1.25.40.10">
    <property type="entry name" value="Tetratricopeptide repeat domain"/>
    <property type="match status" value="1"/>
</dbReference>
<evidence type="ECO:0000256" key="2">
    <source>
        <dbReference type="ARBA" id="ARBA00022803"/>
    </source>
</evidence>
<feature type="region of interest" description="Disordered" evidence="6">
    <location>
        <begin position="201"/>
        <end position="245"/>
    </location>
</feature>
<dbReference type="CTD" id="283237"/>
<evidence type="ECO:0000256" key="6">
    <source>
        <dbReference type="SAM" id="MobiDB-lite"/>
    </source>
</evidence>
<evidence type="ECO:0000256" key="1">
    <source>
        <dbReference type="ARBA" id="ARBA00022737"/>
    </source>
</evidence>
<feature type="region of interest" description="Disordered" evidence="6">
    <location>
        <begin position="1"/>
        <end position="22"/>
    </location>
</feature>
<evidence type="ECO:0000256" key="3">
    <source>
        <dbReference type="ARBA" id="ARBA00034486"/>
    </source>
</evidence>
<dbReference type="RefSeq" id="XP_020448799.1">
    <property type="nucleotide sequence ID" value="XM_020593143.1"/>
</dbReference>
<feature type="repeat" description="TPR" evidence="5">
    <location>
        <begin position="138"/>
        <end position="171"/>
    </location>
</feature>
<organism evidence="7 8">
    <name type="scientific">Monopterus albus</name>
    <name type="common">Swamp eel</name>
    <dbReference type="NCBI Taxonomy" id="43700"/>
    <lineage>
        <taxon>Eukaryota</taxon>
        <taxon>Metazoa</taxon>
        <taxon>Chordata</taxon>
        <taxon>Craniata</taxon>
        <taxon>Vertebrata</taxon>
        <taxon>Euteleostomi</taxon>
        <taxon>Actinopterygii</taxon>
        <taxon>Neopterygii</taxon>
        <taxon>Teleostei</taxon>
        <taxon>Neoteleostei</taxon>
        <taxon>Acanthomorphata</taxon>
        <taxon>Anabantaria</taxon>
        <taxon>Synbranchiformes</taxon>
        <taxon>Synbranchidae</taxon>
        <taxon>Monopterus</taxon>
    </lineage>
</organism>
<keyword evidence="2 5" id="KW-0802">TPR repeat</keyword>
<reference evidence="7" key="2">
    <citation type="submission" date="2025-09" db="UniProtKB">
        <authorList>
            <consortium name="Ensembl"/>
        </authorList>
    </citation>
    <scope>IDENTIFICATION</scope>
</reference>
<comment type="similarity">
    <text evidence="3">Belongs to the TTC9 family.</text>
</comment>
<dbReference type="SUPFAM" id="SSF48452">
    <property type="entry name" value="TPR-like"/>
    <property type="match status" value="1"/>
</dbReference>
<dbReference type="OrthoDB" id="407558at2759"/>
<proteinExistence type="inferred from homology"/>
<dbReference type="PANTHER" id="PTHR11242:SF14">
    <property type="entry name" value="TETRATRICOPEPTIDE REPEAT PROTEIN 9C"/>
    <property type="match status" value="1"/>
</dbReference>
<dbReference type="STRING" id="43700.ENSMALP00000018271"/>
<protein>
    <recommendedName>
        <fullName evidence="4">Tetratricopeptide repeat protein 9C</fullName>
    </recommendedName>
</protein>
<dbReference type="RefSeq" id="XP_020448807.1">
    <property type="nucleotide sequence ID" value="XM_020593151.1"/>
</dbReference>
<dbReference type="GeneID" id="109956196"/>
<evidence type="ECO:0000313" key="8">
    <source>
        <dbReference type="Proteomes" id="UP000261600"/>
    </source>
</evidence>
<dbReference type="KEGG" id="malb:109956196"/>
<dbReference type="PANTHER" id="PTHR11242">
    <property type="entry name" value="ARYL HYDROCARBON RECEPTOR INTERACTING PROTEIN RELATED"/>
    <property type="match status" value="1"/>
</dbReference>
<evidence type="ECO:0000256" key="5">
    <source>
        <dbReference type="PROSITE-ProRule" id="PRU00339"/>
    </source>
</evidence>